<accession>A0AAV0FM01</accession>
<feature type="domain" description="Tetratricopeptide repeat protein 5 OB fold" evidence="1">
    <location>
        <begin position="304"/>
        <end position="413"/>
    </location>
</feature>
<dbReference type="InterPro" id="IPR038645">
    <property type="entry name" value="TTC5_OB_sf"/>
</dbReference>
<dbReference type="InterPro" id="IPR032076">
    <property type="entry name" value="TTC5_OB"/>
</dbReference>
<dbReference type="Gene3D" id="2.40.50.550">
    <property type="match status" value="1"/>
</dbReference>
<evidence type="ECO:0000313" key="3">
    <source>
        <dbReference type="EMBL" id="CAH9136610.1"/>
    </source>
</evidence>
<dbReference type="PANTHER" id="PTHR26312:SF194">
    <property type="entry name" value="OS01G0506200 PROTEIN"/>
    <property type="match status" value="1"/>
</dbReference>
<dbReference type="SUPFAM" id="SSF48452">
    <property type="entry name" value="TPR-like"/>
    <property type="match status" value="2"/>
</dbReference>
<evidence type="ECO:0000313" key="2">
    <source>
        <dbReference type="EMBL" id="CAH9062095.1"/>
    </source>
</evidence>
<dbReference type="PANTHER" id="PTHR26312">
    <property type="entry name" value="TETRATRICOPEPTIDE REPEAT PROTEIN 5"/>
    <property type="match status" value="1"/>
</dbReference>
<dbReference type="EMBL" id="CAMAPF010000996">
    <property type="protein sequence ID" value="CAH9136610.1"/>
    <property type="molecule type" value="Genomic_DNA"/>
</dbReference>
<dbReference type="Gene3D" id="1.25.40.10">
    <property type="entry name" value="Tetratricopeptide repeat domain"/>
    <property type="match status" value="1"/>
</dbReference>
<organism evidence="3 4">
    <name type="scientific">Cuscuta epithymum</name>
    <dbReference type="NCBI Taxonomy" id="186058"/>
    <lineage>
        <taxon>Eukaryota</taxon>
        <taxon>Viridiplantae</taxon>
        <taxon>Streptophyta</taxon>
        <taxon>Embryophyta</taxon>
        <taxon>Tracheophyta</taxon>
        <taxon>Spermatophyta</taxon>
        <taxon>Magnoliopsida</taxon>
        <taxon>eudicotyledons</taxon>
        <taxon>Gunneridae</taxon>
        <taxon>Pentapetalae</taxon>
        <taxon>asterids</taxon>
        <taxon>lamiids</taxon>
        <taxon>Solanales</taxon>
        <taxon>Convolvulaceae</taxon>
        <taxon>Cuscuteae</taxon>
        <taxon>Cuscuta</taxon>
        <taxon>Cuscuta subgen. Cuscuta</taxon>
    </lineage>
</organism>
<dbReference type="EMBL" id="CAMAPF010000010">
    <property type="protein sequence ID" value="CAH9062095.1"/>
    <property type="molecule type" value="Genomic_DNA"/>
</dbReference>
<evidence type="ECO:0000259" key="1">
    <source>
        <dbReference type="Pfam" id="PF16669"/>
    </source>
</evidence>
<gene>
    <name evidence="2" type="ORF">CEPIT_LOCUS1791</name>
    <name evidence="3" type="ORF">CEPIT_LOCUS35398</name>
</gene>
<proteinExistence type="predicted"/>
<dbReference type="Pfam" id="PF16669">
    <property type="entry name" value="TTC5_OB"/>
    <property type="match status" value="1"/>
</dbReference>
<sequence length="424" mass="48139">MSSAFKENREDEEDVFTKAAEAADELYKIRESFYPANPDEKTIILQTKSDLALQLLDEIPHERRKLPMQRAMYEFLHGKVLDVFPYYRKEAEEHLSKAVKLNPSLADAWLCLGNCIWKKGDLPSVKNCLMLGLSKGPNKRILCQLSMLERKMAQGAEDQEGIIEESVKHAKEATTLDVKDGYSWYNLGNAYHTSFFVSGAWDHRKLLQSLKAYQNAERDGRMTSYPDLYFNCATLNKYLENYEKALAGFEAAALKDPGLNATEEVQKVLYLLDKLDSMLKGQSKSKRLSSLASSLNNISVSPSYRKTTIDVLSEGLNKGVVLFGKVLLFVKHGTSTPLYYVLCDSTEVCYVLSVYGVQNEAIKERDIVTLFQPYYHNVDFSWKGKHYHFKSVRANFSEQLLVNGKALSPKYAAGSSFCLQYKSF</sequence>
<dbReference type="InterPro" id="IPR011990">
    <property type="entry name" value="TPR-like_helical_dom_sf"/>
</dbReference>
<keyword evidence="4" id="KW-1185">Reference proteome</keyword>
<protein>
    <recommendedName>
        <fullName evidence="1">Tetratricopeptide repeat protein 5 OB fold domain-containing protein</fullName>
    </recommendedName>
</protein>
<reference evidence="3" key="1">
    <citation type="submission" date="2022-07" db="EMBL/GenBank/DDBJ databases">
        <authorList>
            <person name="Macas J."/>
            <person name="Novak P."/>
            <person name="Neumann P."/>
        </authorList>
    </citation>
    <scope>NUCLEOTIDE SEQUENCE</scope>
</reference>
<evidence type="ECO:0000313" key="4">
    <source>
        <dbReference type="Proteomes" id="UP001152523"/>
    </source>
</evidence>
<comment type="caution">
    <text evidence="3">The sequence shown here is derived from an EMBL/GenBank/DDBJ whole genome shotgun (WGS) entry which is preliminary data.</text>
</comment>
<name>A0AAV0FM01_9ASTE</name>
<dbReference type="AlphaFoldDB" id="A0AAV0FM01"/>
<dbReference type="Proteomes" id="UP001152523">
    <property type="component" value="Unassembled WGS sequence"/>
</dbReference>